<organism evidence="1 2">
    <name type="scientific">Parasponia andersonii</name>
    <name type="common">Sponia andersonii</name>
    <dbReference type="NCBI Taxonomy" id="3476"/>
    <lineage>
        <taxon>Eukaryota</taxon>
        <taxon>Viridiplantae</taxon>
        <taxon>Streptophyta</taxon>
        <taxon>Embryophyta</taxon>
        <taxon>Tracheophyta</taxon>
        <taxon>Spermatophyta</taxon>
        <taxon>Magnoliopsida</taxon>
        <taxon>eudicotyledons</taxon>
        <taxon>Gunneridae</taxon>
        <taxon>Pentapetalae</taxon>
        <taxon>rosids</taxon>
        <taxon>fabids</taxon>
        <taxon>Rosales</taxon>
        <taxon>Cannabaceae</taxon>
        <taxon>Parasponia</taxon>
    </lineage>
</organism>
<comment type="caution">
    <text evidence="1">The sequence shown here is derived from an EMBL/GenBank/DDBJ whole genome shotgun (WGS) entry which is preliminary data.</text>
</comment>
<name>A0A2P5DIP3_PARAD</name>
<protein>
    <submittedName>
        <fullName evidence="1">Uncharacterized protein</fullName>
    </submittedName>
</protein>
<evidence type="ECO:0000313" key="1">
    <source>
        <dbReference type="EMBL" id="PON73161.1"/>
    </source>
</evidence>
<evidence type="ECO:0000313" key="2">
    <source>
        <dbReference type="Proteomes" id="UP000237105"/>
    </source>
</evidence>
<sequence>MEGSTVFLEFWFQDQLTCFILVHLISCRELINGPFVGASYDASPKNDTFCSSAKIYNLVSLPIQPEETPLKALDSGDLEEPLTEFGARGFADPI</sequence>
<dbReference type="AlphaFoldDB" id="A0A2P5DIP3"/>
<reference evidence="2" key="1">
    <citation type="submission" date="2016-06" db="EMBL/GenBank/DDBJ databases">
        <title>Parallel loss of symbiosis genes in relatives of nitrogen-fixing non-legume Parasponia.</title>
        <authorList>
            <person name="Van Velzen R."/>
            <person name="Holmer R."/>
            <person name="Bu F."/>
            <person name="Rutten L."/>
            <person name="Van Zeijl A."/>
            <person name="Liu W."/>
            <person name="Santuari L."/>
            <person name="Cao Q."/>
            <person name="Sharma T."/>
            <person name="Shen D."/>
            <person name="Roswanjaya Y."/>
            <person name="Wardhani T."/>
            <person name="Kalhor M.S."/>
            <person name="Jansen J."/>
            <person name="Van den Hoogen J."/>
            <person name="Gungor B."/>
            <person name="Hartog M."/>
            <person name="Hontelez J."/>
            <person name="Verver J."/>
            <person name="Yang W.-C."/>
            <person name="Schijlen E."/>
            <person name="Repin R."/>
            <person name="Schilthuizen M."/>
            <person name="Schranz E."/>
            <person name="Heidstra R."/>
            <person name="Miyata K."/>
            <person name="Fedorova E."/>
            <person name="Kohlen W."/>
            <person name="Bisseling T."/>
            <person name="Smit S."/>
            <person name="Geurts R."/>
        </authorList>
    </citation>
    <scope>NUCLEOTIDE SEQUENCE [LARGE SCALE GENOMIC DNA]</scope>
    <source>
        <strain evidence="2">cv. WU1-14</strain>
    </source>
</reference>
<dbReference type="Proteomes" id="UP000237105">
    <property type="component" value="Unassembled WGS sequence"/>
</dbReference>
<gene>
    <name evidence="1" type="ORF">PanWU01x14_060020</name>
</gene>
<keyword evidence="2" id="KW-1185">Reference proteome</keyword>
<accession>A0A2P5DIP3</accession>
<dbReference type="EMBL" id="JXTB01000035">
    <property type="protein sequence ID" value="PON73161.1"/>
    <property type="molecule type" value="Genomic_DNA"/>
</dbReference>
<proteinExistence type="predicted"/>